<feature type="transmembrane region" description="Helical" evidence="7">
    <location>
        <begin position="144"/>
        <end position="168"/>
    </location>
</feature>
<comment type="similarity">
    <text evidence="7">Belongs to the UPF0761 family.</text>
</comment>
<dbReference type="OrthoDB" id="5178565at2"/>
<comment type="subcellular location">
    <subcellularLocation>
        <location evidence="1 7">Cell membrane</location>
        <topology evidence="1 7">Multi-pass membrane protein</topology>
    </subcellularLocation>
</comment>
<dbReference type="Proteomes" id="UP000317550">
    <property type="component" value="Chromosome"/>
</dbReference>
<feature type="transmembrane region" description="Helical" evidence="7">
    <location>
        <begin position="208"/>
        <end position="230"/>
    </location>
</feature>
<feature type="transmembrane region" description="Helical" evidence="7">
    <location>
        <begin position="250"/>
        <end position="274"/>
    </location>
</feature>
<feature type="transmembrane region" description="Helical" evidence="7">
    <location>
        <begin position="104"/>
        <end position="123"/>
    </location>
</feature>
<keyword evidence="6 7" id="KW-0472">Membrane</keyword>
<dbReference type="AlphaFoldDB" id="A0A516SEI0"/>
<dbReference type="HAMAP" id="MF_00672">
    <property type="entry name" value="UPF0761"/>
    <property type="match status" value="1"/>
</dbReference>
<gene>
    <name evidence="8" type="ORF">FNU76_09380</name>
</gene>
<keyword evidence="3" id="KW-0997">Cell inner membrane</keyword>
<dbReference type="InterPro" id="IPR017039">
    <property type="entry name" value="Virul_fac_BrkB"/>
</dbReference>
<dbReference type="PANTHER" id="PTHR30213">
    <property type="entry name" value="INNER MEMBRANE PROTEIN YHJD"/>
    <property type="match status" value="1"/>
</dbReference>
<dbReference type="RefSeq" id="WP_144277959.1">
    <property type="nucleotide sequence ID" value="NZ_CP041730.1"/>
</dbReference>
<dbReference type="GO" id="GO:0005886">
    <property type="term" value="C:plasma membrane"/>
    <property type="evidence" value="ECO:0007669"/>
    <property type="project" value="UniProtKB-SubCell"/>
</dbReference>
<evidence type="ECO:0000256" key="4">
    <source>
        <dbReference type="ARBA" id="ARBA00022692"/>
    </source>
</evidence>
<evidence type="ECO:0000256" key="3">
    <source>
        <dbReference type="ARBA" id="ARBA00022519"/>
    </source>
</evidence>
<keyword evidence="9" id="KW-1185">Reference proteome</keyword>
<evidence type="ECO:0000256" key="6">
    <source>
        <dbReference type="ARBA" id="ARBA00023136"/>
    </source>
</evidence>
<dbReference type="KEGG" id="cari:FNU76_09380"/>
<dbReference type="InterPro" id="IPR023679">
    <property type="entry name" value="UPF0761_bac"/>
</dbReference>
<evidence type="ECO:0000256" key="1">
    <source>
        <dbReference type="ARBA" id="ARBA00004651"/>
    </source>
</evidence>
<dbReference type="EMBL" id="CP041730">
    <property type="protein sequence ID" value="QDQ26565.1"/>
    <property type="molecule type" value="Genomic_DNA"/>
</dbReference>
<reference evidence="9" key="1">
    <citation type="submission" date="2019-07" db="EMBL/GenBank/DDBJ databases">
        <title>Chitinimonas sp. nov., isolated from Ny-Alesund, arctica soil.</title>
        <authorList>
            <person name="Xu Q."/>
            <person name="Peng F."/>
        </authorList>
    </citation>
    <scope>NUCLEOTIDE SEQUENCE [LARGE SCALE GENOMIC DNA]</scope>
    <source>
        <strain evidence="9">R3-44</strain>
    </source>
</reference>
<evidence type="ECO:0000256" key="5">
    <source>
        <dbReference type="ARBA" id="ARBA00022989"/>
    </source>
</evidence>
<keyword evidence="5 7" id="KW-1133">Transmembrane helix</keyword>
<protein>
    <recommendedName>
        <fullName evidence="7">UPF0761 membrane protein FNU76_09380</fullName>
    </recommendedName>
</protein>
<keyword evidence="2 7" id="KW-1003">Cell membrane</keyword>
<evidence type="ECO:0000256" key="7">
    <source>
        <dbReference type="HAMAP-Rule" id="MF_00672"/>
    </source>
</evidence>
<sequence>MPSLSDYRRNVISRLPAPLDFALFVVRRLRDDRCLDAAGSLTFTTLLALVPFLTIALMVVSAFPMFEDFSSSFKLFLLSNLVPDSASRVITVYMRQFTENTGKLTTLGMASLGITALAMMSTMDRTFNRIWRIHRQRPWMIKMLTYWSVLTLGPLLLGLALTLTSWLADSAGNGALAVVLSGSGILLALAGFTLLYRVVPNCPVPNSHALIAATFSTLALTLLKGLFGLYVKKFATFKLIYGAFASFPIFLLWLYLMWLVVLAGAVLTASLSYWHGEAWRRRVHPGQRLYDAVRLLLKLDDARREGATLSLGKLRNTLALGQDELHELLERLSQRGWTQPTRSNGWLLATALERITLRELYHLLVTRPVAPPRAIDGLHHILNERFGQIDASLDISLADLARQLRHADATEEKPPGQGAVRN</sequence>
<evidence type="ECO:0000313" key="9">
    <source>
        <dbReference type="Proteomes" id="UP000317550"/>
    </source>
</evidence>
<feature type="transmembrane region" description="Helical" evidence="7">
    <location>
        <begin position="174"/>
        <end position="196"/>
    </location>
</feature>
<dbReference type="PANTHER" id="PTHR30213:SF0">
    <property type="entry name" value="UPF0761 MEMBRANE PROTEIN YIHY"/>
    <property type="match status" value="1"/>
</dbReference>
<name>A0A516SEI0_9NEIS</name>
<dbReference type="NCBIfam" id="TIGR00765">
    <property type="entry name" value="yihY_not_rbn"/>
    <property type="match status" value="1"/>
</dbReference>
<organism evidence="8 9">
    <name type="scientific">Chitinimonas arctica</name>
    <dbReference type="NCBI Taxonomy" id="2594795"/>
    <lineage>
        <taxon>Bacteria</taxon>
        <taxon>Pseudomonadati</taxon>
        <taxon>Pseudomonadota</taxon>
        <taxon>Betaproteobacteria</taxon>
        <taxon>Neisseriales</taxon>
        <taxon>Chitinibacteraceae</taxon>
        <taxon>Chitinimonas</taxon>
    </lineage>
</organism>
<keyword evidence="4 7" id="KW-0812">Transmembrane</keyword>
<proteinExistence type="inferred from homology"/>
<accession>A0A516SEI0</accession>
<dbReference type="Pfam" id="PF03631">
    <property type="entry name" value="Virul_fac_BrkB"/>
    <property type="match status" value="1"/>
</dbReference>
<evidence type="ECO:0000256" key="2">
    <source>
        <dbReference type="ARBA" id="ARBA00022475"/>
    </source>
</evidence>
<evidence type="ECO:0000313" key="8">
    <source>
        <dbReference type="EMBL" id="QDQ26565.1"/>
    </source>
</evidence>
<feature type="transmembrane region" description="Helical" evidence="7">
    <location>
        <begin position="37"/>
        <end position="66"/>
    </location>
</feature>